<dbReference type="CDD" id="cd02440">
    <property type="entry name" value="AdoMet_MTases"/>
    <property type="match status" value="1"/>
</dbReference>
<evidence type="ECO:0000259" key="1">
    <source>
        <dbReference type="Pfam" id="PF01593"/>
    </source>
</evidence>
<protein>
    <submittedName>
        <fullName evidence="3">Uncharacterized protein LOC103504150</fullName>
    </submittedName>
</protein>
<dbReference type="RefSeq" id="XP_050941386.1">
    <property type="nucleotide sequence ID" value="XM_051085429.1"/>
</dbReference>
<gene>
    <name evidence="3" type="primary">LOC103504150</name>
</gene>
<dbReference type="Pfam" id="PF02353">
    <property type="entry name" value="CMAS"/>
    <property type="match status" value="1"/>
</dbReference>
<dbReference type="Gene3D" id="3.50.50.60">
    <property type="entry name" value="FAD/NAD(P)-binding domain"/>
    <property type="match status" value="1"/>
</dbReference>
<dbReference type="Gene3D" id="3.90.660.20">
    <property type="entry name" value="Protoporphyrinogen oxidase, mitochondrial, domain 2"/>
    <property type="match status" value="1"/>
</dbReference>
<dbReference type="PANTHER" id="PTHR43675:SF30">
    <property type="entry name" value="CYCLOPROPANE-FATTY-ACYL-PHOSPHOLIPID SYNTHASE"/>
    <property type="match status" value="1"/>
</dbReference>
<dbReference type="Gene3D" id="3.40.50.150">
    <property type="entry name" value="Vaccinia Virus protein VP39"/>
    <property type="match status" value="1"/>
</dbReference>
<dbReference type="SUPFAM" id="SSF51905">
    <property type="entry name" value="FAD/NAD(P)-binding domain"/>
    <property type="match status" value="1"/>
</dbReference>
<proteinExistence type="predicted"/>
<evidence type="ECO:0000313" key="2">
    <source>
        <dbReference type="Proteomes" id="UP001652600"/>
    </source>
</evidence>
<evidence type="ECO:0000313" key="3">
    <source>
        <dbReference type="RefSeq" id="XP_050941386.1"/>
    </source>
</evidence>
<dbReference type="Pfam" id="PF01593">
    <property type="entry name" value="Amino_oxidase"/>
    <property type="match status" value="1"/>
</dbReference>
<dbReference type="SUPFAM" id="SSF53335">
    <property type="entry name" value="S-adenosyl-L-methionine-dependent methyltransferases"/>
    <property type="match status" value="1"/>
</dbReference>
<dbReference type="InterPro" id="IPR026669">
    <property type="entry name" value="Arsenite_MeTrfase-like"/>
</dbReference>
<feature type="domain" description="Amine oxidase" evidence="1">
    <location>
        <begin position="12"/>
        <end position="278"/>
    </location>
</feature>
<sequence length="872" mass="99152">MKVAVIGAGINGLISAYVVAKAGVEVVLFEKEEYLGSHHFRTINFDGFDLDLGIMLFNPVRHPNTMALLEDLGVEVEASNMSFSISIDKGRGYEWGTQNGVSSLFAQKKNILDPSFWQMIREIAKFNDEVTEYLKAMENNEGLEQNETLGQFLKSRHYSNVFQTAFLLPMCCSIWLNPIEKVVNFSAVSVFSYLQHHFLLQLFGHPQWLTVKSSSNAYLKKLQKALESAGCQIRTCSKVNSISTTKDGCIVSYGLHCEEIFDQCVIATDAYDALSILGNEATQKETRVLGAFHYVFSDMFLHRDKNFMPQNLNAWSAWNFLGNNTNNYEVCLTYWINVIQNNLGEKSPFFVTINPEQEPRDILFKSSIGHPIPSLSAFKASNELDSIQGNRHVWFCGSYLGSGSHEDGLKAGTIVAQKLLGKNLSLLSSNPNHMAPSLVETGARYLVTRFFARYITIGSLTIMEEGGRIFTFNGIDHKFLPNVVLKVHNPNFYWKIMTRADIGLADAYIDADFSFVDKNEGLLNLVQILIANRDANSSIAKLNKKRGWWTPPLFTASIAYAKYFFRHTLRQNTITQARRNISQHYDLSNELFSLFLDDTMTYSCAIFKREDEDLRVAQLRKISLLIEKAKIDKNHHVLDIGCGWGSLAIELVKQTGCHCTAITLSKEQLKYAEQKVKVLGLQDNIKFHLCDYRQLPNTHKYDRIISCGMLESVGHEFMEDFFGSCESVLVENGLLVLQFISMPDDRYDEHRLSSDFVREYIFPGGCLPSLSRVTTAMAKASRFCVEHLENIGIHYYQTLRCWRKNFEMNKRKILELGFDESFIRTWEYYFDYCAAGFKSRIIGDYQIVFSRAGNVTTFNNPYKGIPSANSLS</sequence>
<dbReference type="PANTHER" id="PTHR43675">
    <property type="entry name" value="ARSENITE METHYLTRANSFERASE"/>
    <property type="match status" value="1"/>
</dbReference>
<dbReference type="GeneID" id="103504150"/>
<dbReference type="Gene3D" id="1.10.3110.10">
    <property type="entry name" value="protoporphyrinogen ix oxidase, domain 3"/>
    <property type="match status" value="1"/>
</dbReference>
<dbReference type="InterPro" id="IPR036188">
    <property type="entry name" value="FAD/NAD-bd_sf"/>
</dbReference>
<dbReference type="Proteomes" id="UP001652600">
    <property type="component" value="Chromosome 5"/>
</dbReference>
<dbReference type="InterPro" id="IPR002937">
    <property type="entry name" value="Amino_oxidase"/>
</dbReference>
<reference evidence="3" key="1">
    <citation type="submission" date="2025-08" db="UniProtKB">
        <authorList>
            <consortium name="RefSeq"/>
        </authorList>
    </citation>
    <scope>IDENTIFICATION</scope>
    <source>
        <tissue evidence="3">Stem</tissue>
    </source>
</reference>
<accession>A0ABM3KUG0</accession>
<dbReference type="InterPro" id="IPR029063">
    <property type="entry name" value="SAM-dependent_MTases_sf"/>
</dbReference>
<name>A0ABM3KUG0_CUCME</name>
<organism evidence="2 3">
    <name type="scientific">Cucumis melo</name>
    <name type="common">Muskmelon</name>
    <dbReference type="NCBI Taxonomy" id="3656"/>
    <lineage>
        <taxon>Eukaryota</taxon>
        <taxon>Viridiplantae</taxon>
        <taxon>Streptophyta</taxon>
        <taxon>Embryophyta</taxon>
        <taxon>Tracheophyta</taxon>
        <taxon>Spermatophyta</taxon>
        <taxon>Magnoliopsida</taxon>
        <taxon>eudicotyledons</taxon>
        <taxon>Gunneridae</taxon>
        <taxon>Pentapetalae</taxon>
        <taxon>rosids</taxon>
        <taxon>fabids</taxon>
        <taxon>Cucurbitales</taxon>
        <taxon>Cucurbitaceae</taxon>
        <taxon>Benincaseae</taxon>
        <taxon>Cucumis</taxon>
    </lineage>
</organism>
<keyword evidence="2" id="KW-1185">Reference proteome</keyword>